<feature type="domain" description="KIB1-4 beta-propeller" evidence="2">
    <location>
        <begin position="435"/>
        <end position="656"/>
    </location>
</feature>
<dbReference type="Pfam" id="PF03478">
    <property type="entry name" value="Beta-prop_KIB1-4"/>
    <property type="match status" value="2"/>
</dbReference>
<evidence type="ECO:0000313" key="3">
    <source>
        <dbReference type="EMBL" id="CAL4938045.1"/>
    </source>
</evidence>
<dbReference type="InterPro" id="IPR005174">
    <property type="entry name" value="KIB1-4_b-propeller"/>
</dbReference>
<reference evidence="4" key="1">
    <citation type="submission" date="2024-06" db="EMBL/GenBank/DDBJ databases">
        <authorList>
            <person name="Ryan C."/>
        </authorList>
    </citation>
    <scope>NUCLEOTIDE SEQUENCE [LARGE SCALE GENOMIC DNA]</scope>
</reference>
<evidence type="ECO:0008006" key="5">
    <source>
        <dbReference type="Google" id="ProtNLM"/>
    </source>
</evidence>
<keyword evidence="4" id="KW-1185">Reference proteome</keyword>
<dbReference type="AlphaFoldDB" id="A0ABC8Y962"/>
<dbReference type="InterPro" id="IPR001810">
    <property type="entry name" value="F-box_dom"/>
</dbReference>
<evidence type="ECO:0000313" key="4">
    <source>
        <dbReference type="Proteomes" id="UP001497457"/>
    </source>
</evidence>
<dbReference type="PANTHER" id="PTHR33127">
    <property type="entry name" value="TRANSMEMBRANE PROTEIN"/>
    <property type="match status" value="1"/>
</dbReference>
<name>A0ABC8Y962_9POAL</name>
<feature type="domain" description="KIB1-4 beta-propeller" evidence="2">
    <location>
        <begin position="26"/>
        <end position="270"/>
    </location>
</feature>
<dbReference type="SUPFAM" id="SSF63829">
    <property type="entry name" value="Calcium-dependent phosphotriesterase"/>
    <property type="match status" value="1"/>
</dbReference>
<gene>
    <name evidence="3" type="ORF">URODEC1_LOCUS30951</name>
</gene>
<protein>
    <recommendedName>
        <fullName evidence="5">F-box domain-containing protein</fullName>
    </recommendedName>
</protein>
<evidence type="ECO:0000259" key="2">
    <source>
        <dbReference type="Pfam" id="PF03478"/>
    </source>
</evidence>
<organism evidence="3 4">
    <name type="scientific">Urochloa decumbens</name>
    <dbReference type="NCBI Taxonomy" id="240449"/>
    <lineage>
        <taxon>Eukaryota</taxon>
        <taxon>Viridiplantae</taxon>
        <taxon>Streptophyta</taxon>
        <taxon>Embryophyta</taxon>
        <taxon>Tracheophyta</taxon>
        <taxon>Spermatophyta</taxon>
        <taxon>Magnoliopsida</taxon>
        <taxon>Liliopsida</taxon>
        <taxon>Poales</taxon>
        <taxon>Poaceae</taxon>
        <taxon>PACMAD clade</taxon>
        <taxon>Panicoideae</taxon>
        <taxon>Panicodae</taxon>
        <taxon>Paniceae</taxon>
        <taxon>Melinidinae</taxon>
        <taxon>Urochloa</taxon>
    </lineage>
</organism>
<accession>A0ABC8Y962</accession>
<dbReference type="Pfam" id="PF00646">
    <property type="entry name" value="F-box"/>
    <property type="match status" value="1"/>
</dbReference>
<reference evidence="3 4" key="2">
    <citation type="submission" date="2024-10" db="EMBL/GenBank/DDBJ databases">
        <authorList>
            <person name="Ryan C."/>
        </authorList>
    </citation>
    <scope>NUCLEOTIDE SEQUENCE [LARGE SCALE GENOMIC DNA]</scope>
</reference>
<dbReference type="SUPFAM" id="SSF81383">
    <property type="entry name" value="F-box domain"/>
    <property type="match status" value="1"/>
</dbReference>
<sequence length="694" mass="76834">MATYALKPWLVQFGAALEVQSFVSPFDDGSSYEEEIPAAQGKRCLGWHGEWLLMRDDATAGCFLLHLASHRTVHLPPLPDPPGPGESSALALASETAPPDCTVVLSVHESRWLLHCRPGDTEWGRLSEFEGDDGIDFLDGAAIAHGTRVYVTTMGGVVAVLDATPSSPVPRVESNGATTLPPTCPTHMRTTSHLLLESQGDIFCVRLYLQPHGRQRRVVDVDIHVKRRAEDTWESVDTIGGRAVFIGGHNSSLVSDAARAKLQPNCIHVLGMPLDGGIPLYTIVLDDMSIRCKLVQGSFDAGGDEAYWAVPSICFEQEEPSKDSTSCEVSGAKLGEKQGGQNASSTFLWPSLPRDLLELIVQEVTFMDSLRLPAVCKGWSGLTRSTSTPIHHAKSPLLLTTRSRTQCRFATFNPMTGKMYDLGIYISSGDPEPQVLRCSKRGWVLVTEGDGCVSVMNPLKGLIVYLPPMDNDFFSGITFVSEPGSPDFMVVCVSDWRGLGTTTVRTWRNDDEDWTVTEFEYDVPFNFPPASHNPVLFEGEFYCLGTDGGLGVFNPNKMTWRVLAKPEPLYDENTMEQNEQRYLVVWKGQLIAIFTVPHGEPMRMFRLDRSQMAWSELEDLSDAVLFFDSRDALARPAIRDDLGNRIYVQSFAETNDGASNAVFYSVKKRQYCPAFYGNIEPVNAIWFEPNLQDL</sequence>
<dbReference type="PANTHER" id="PTHR33127:SF97">
    <property type="entry name" value="OS08G0448300 PROTEIN"/>
    <property type="match status" value="1"/>
</dbReference>
<proteinExistence type="predicted"/>
<feature type="domain" description="F-box" evidence="1">
    <location>
        <begin position="349"/>
        <end position="385"/>
    </location>
</feature>
<dbReference type="Proteomes" id="UP001497457">
    <property type="component" value="Chromosome 16b"/>
</dbReference>
<dbReference type="InterPro" id="IPR036047">
    <property type="entry name" value="F-box-like_dom_sf"/>
</dbReference>
<evidence type="ECO:0000259" key="1">
    <source>
        <dbReference type="Pfam" id="PF00646"/>
    </source>
</evidence>
<dbReference type="EMBL" id="OZ075126">
    <property type="protein sequence ID" value="CAL4938045.1"/>
    <property type="molecule type" value="Genomic_DNA"/>
</dbReference>